<dbReference type="PROSITE" id="PS01282">
    <property type="entry name" value="BIR_REPEAT_1"/>
    <property type="match status" value="1"/>
</dbReference>
<dbReference type="InterPro" id="IPR050784">
    <property type="entry name" value="IAP"/>
</dbReference>
<dbReference type="Pfam" id="PF00653">
    <property type="entry name" value="BIR"/>
    <property type="match status" value="2"/>
</dbReference>
<dbReference type="Proteomes" id="UP001164746">
    <property type="component" value="Chromosome 6"/>
</dbReference>
<name>A0ABY7EG83_MYAAR</name>
<organism evidence="1 2">
    <name type="scientific">Mya arenaria</name>
    <name type="common">Soft-shell clam</name>
    <dbReference type="NCBI Taxonomy" id="6604"/>
    <lineage>
        <taxon>Eukaryota</taxon>
        <taxon>Metazoa</taxon>
        <taxon>Spiralia</taxon>
        <taxon>Lophotrochozoa</taxon>
        <taxon>Mollusca</taxon>
        <taxon>Bivalvia</taxon>
        <taxon>Autobranchia</taxon>
        <taxon>Heteroconchia</taxon>
        <taxon>Euheterodonta</taxon>
        <taxon>Imparidentia</taxon>
        <taxon>Neoheterodontei</taxon>
        <taxon>Myida</taxon>
        <taxon>Myoidea</taxon>
        <taxon>Myidae</taxon>
        <taxon>Mya</taxon>
    </lineage>
</organism>
<evidence type="ECO:0000313" key="2">
    <source>
        <dbReference type="Proteomes" id="UP001164746"/>
    </source>
</evidence>
<dbReference type="PROSITE" id="PS50143">
    <property type="entry name" value="BIR_REPEAT_2"/>
    <property type="match status" value="2"/>
</dbReference>
<evidence type="ECO:0000313" key="1">
    <source>
        <dbReference type="EMBL" id="WAR07842.1"/>
    </source>
</evidence>
<reference evidence="1" key="1">
    <citation type="submission" date="2022-11" db="EMBL/GenBank/DDBJ databases">
        <title>Centuries of genome instability and evolution in soft-shell clam transmissible cancer (bioRxiv).</title>
        <authorList>
            <person name="Hart S.F.M."/>
            <person name="Yonemitsu M.A."/>
            <person name="Giersch R.M."/>
            <person name="Beal B.F."/>
            <person name="Arriagada G."/>
            <person name="Davis B.W."/>
            <person name="Ostrander E.A."/>
            <person name="Goff S.P."/>
            <person name="Metzger M.J."/>
        </authorList>
    </citation>
    <scope>NUCLEOTIDE SEQUENCE</scope>
    <source>
        <strain evidence="1">MELC-2E11</strain>
        <tissue evidence="1">Siphon/mantle</tissue>
    </source>
</reference>
<dbReference type="InterPro" id="IPR001370">
    <property type="entry name" value="BIR_rpt"/>
</dbReference>
<accession>A0ABY7EG83</accession>
<dbReference type="SUPFAM" id="SSF57924">
    <property type="entry name" value="Inhibitor of apoptosis (IAP) repeat"/>
    <property type="match status" value="2"/>
</dbReference>
<dbReference type="CDD" id="cd00022">
    <property type="entry name" value="BIR"/>
    <property type="match status" value="2"/>
</dbReference>
<protein>
    <submittedName>
        <fullName evidence="1">PIAP-like protein</fullName>
    </submittedName>
</protein>
<dbReference type="PANTHER" id="PTHR10044:SF139">
    <property type="entry name" value="DEATH-ASSOCIATED INHIBITOR OF APOPTOSIS 2"/>
    <property type="match status" value="1"/>
</dbReference>
<gene>
    <name evidence="1" type="ORF">MAR_017800</name>
</gene>
<dbReference type="SMART" id="SM00238">
    <property type="entry name" value="BIR"/>
    <property type="match status" value="2"/>
</dbReference>
<keyword evidence="2" id="KW-1185">Reference proteome</keyword>
<dbReference type="EMBL" id="CP111017">
    <property type="protein sequence ID" value="WAR07842.1"/>
    <property type="molecule type" value="Genomic_DNA"/>
</dbReference>
<dbReference type="PANTHER" id="PTHR10044">
    <property type="entry name" value="INHIBITOR OF APOPTOSIS"/>
    <property type="match status" value="1"/>
</dbReference>
<sequence length="361" mass="41389">MPPSKKEEKQKGCKNFRNGQYRCFVLLDSQEELEITEENQNVRICSYLHEVPFTDFLLALPGNSSKNIIYNDGELLLNPSQLRVGIKYGDGENAHEQNNISILESARANGISRSKRRRPRYPGKCTMEFRLDTFTTWAHSAPTPQTLAAAGFFFKGDADLVRCHQCGIGLKDFSPVDDTLSEHIKHDGSCEFLIDLYGITRLERKRCLINDPEPLRRRQLESLHTQTAPDRTYRRPEYASYEARLATFDGWPEHVSQKPHQLADAGLYFTGVKDHVRCFACDGGLRQWDEGDDPWLEHCRWFPACPFARTSKGDEFVELIQAFVDQGEEFSDLEETRPSGEDNIPLGLTELEQHRRTLTTE</sequence>
<dbReference type="Gene3D" id="1.10.1170.10">
    <property type="entry name" value="Inhibitor Of Apoptosis Protein (2mihbC-IAP-1), Chain A"/>
    <property type="match status" value="2"/>
</dbReference>
<proteinExistence type="predicted"/>